<dbReference type="PANTHER" id="PTHR13061:SF29">
    <property type="entry name" value="GAMMA CARBONIC ANHYDRASE-LIKE 1, MITOCHONDRIAL-RELATED"/>
    <property type="match status" value="1"/>
</dbReference>
<dbReference type="InterPro" id="IPR050484">
    <property type="entry name" value="Transf_Hexapept/Carb_Anhydrase"/>
</dbReference>
<dbReference type="Proteomes" id="UP000184693">
    <property type="component" value="Unassembled WGS sequence"/>
</dbReference>
<organism evidence="1 2">
    <name type="scientific">Paraburkholderia phenazinium</name>
    <dbReference type="NCBI Taxonomy" id="60549"/>
    <lineage>
        <taxon>Bacteria</taxon>
        <taxon>Pseudomonadati</taxon>
        <taxon>Pseudomonadota</taxon>
        <taxon>Betaproteobacteria</taxon>
        <taxon>Burkholderiales</taxon>
        <taxon>Burkholderiaceae</taxon>
        <taxon>Paraburkholderia</taxon>
    </lineage>
</organism>
<dbReference type="EMBL" id="FSRM01000001">
    <property type="protein sequence ID" value="SIO02106.1"/>
    <property type="molecule type" value="Genomic_DNA"/>
</dbReference>
<name>A0A1N6G3H3_9BURK</name>
<dbReference type="InterPro" id="IPR047324">
    <property type="entry name" value="LbH_gamma_CA-like"/>
</dbReference>
<dbReference type="InterPro" id="IPR011004">
    <property type="entry name" value="Trimer_LpxA-like_sf"/>
</dbReference>
<dbReference type="PANTHER" id="PTHR13061">
    <property type="entry name" value="DYNACTIN SUBUNIT P25"/>
    <property type="match status" value="1"/>
</dbReference>
<dbReference type="InterPro" id="IPR001451">
    <property type="entry name" value="Hexapep"/>
</dbReference>
<dbReference type="SUPFAM" id="SSF51161">
    <property type="entry name" value="Trimeric LpxA-like enzymes"/>
    <property type="match status" value="1"/>
</dbReference>
<dbReference type="Pfam" id="PF00132">
    <property type="entry name" value="Hexapep"/>
    <property type="match status" value="1"/>
</dbReference>
<evidence type="ECO:0000313" key="1">
    <source>
        <dbReference type="EMBL" id="SIO02106.1"/>
    </source>
</evidence>
<gene>
    <name evidence="1" type="ORF">SAMN05444168_2083</name>
</gene>
<reference evidence="1 2" key="1">
    <citation type="submission" date="2016-11" db="EMBL/GenBank/DDBJ databases">
        <authorList>
            <person name="Jaros S."/>
            <person name="Januszkiewicz K."/>
            <person name="Wedrychowicz H."/>
        </authorList>
    </citation>
    <scope>NUCLEOTIDE SEQUENCE [LARGE SCALE GENOMIC DNA]</scope>
    <source>
        <strain evidence="1 2">GAS86</strain>
    </source>
</reference>
<evidence type="ECO:0000313" key="2">
    <source>
        <dbReference type="Proteomes" id="UP000184693"/>
    </source>
</evidence>
<protein>
    <submittedName>
        <fullName evidence="1">Carbonic anhydrase or acetyltransferase, isoleucine patch superfamily</fullName>
    </submittedName>
</protein>
<dbReference type="Gene3D" id="2.160.10.10">
    <property type="entry name" value="Hexapeptide repeat proteins"/>
    <property type="match status" value="1"/>
</dbReference>
<dbReference type="AlphaFoldDB" id="A0A1N6G3H3"/>
<keyword evidence="1" id="KW-0808">Transferase</keyword>
<dbReference type="GO" id="GO:0016740">
    <property type="term" value="F:transferase activity"/>
    <property type="evidence" value="ECO:0007669"/>
    <property type="project" value="UniProtKB-KW"/>
</dbReference>
<dbReference type="CDD" id="cd04645">
    <property type="entry name" value="LbH_gamma_CA_like"/>
    <property type="match status" value="1"/>
</dbReference>
<accession>A0A1N6G3H3</accession>
<proteinExistence type="predicted"/>
<sequence length="183" mass="19184">MQKPGTGDIVAIYKLGDAAPTIHESVFVADTATIIGKVELEENSSVWFGAAIRGDNELISVGPGSNIQENAVLHTDPGYPLTIEANVTIGHQAMLHGCTVREGALIGIQAVVLNGAVIGRNCLVGAGAIVTEGKVFPDNSLILGAPAKVVRELTEADIAGLRRNAANYAERRAYFKAQLVRIG</sequence>